<evidence type="ECO:0000256" key="1">
    <source>
        <dbReference type="SAM" id="MobiDB-lite"/>
    </source>
</evidence>
<evidence type="ECO:0000313" key="3">
    <source>
        <dbReference type="Proteomes" id="UP001176941"/>
    </source>
</evidence>
<proteinExistence type="predicted"/>
<protein>
    <submittedName>
        <fullName evidence="2">Uncharacterized protein</fullName>
    </submittedName>
</protein>
<organism evidence="2 3">
    <name type="scientific">Rangifer tarandus platyrhynchus</name>
    <name type="common">Svalbard reindeer</name>
    <dbReference type="NCBI Taxonomy" id="3082113"/>
    <lineage>
        <taxon>Eukaryota</taxon>
        <taxon>Metazoa</taxon>
        <taxon>Chordata</taxon>
        <taxon>Craniata</taxon>
        <taxon>Vertebrata</taxon>
        <taxon>Euteleostomi</taxon>
        <taxon>Mammalia</taxon>
        <taxon>Eutheria</taxon>
        <taxon>Laurasiatheria</taxon>
        <taxon>Artiodactyla</taxon>
        <taxon>Ruminantia</taxon>
        <taxon>Pecora</taxon>
        <taxon>Cervidae</taxon>
        <taxon>Odocoileinae</taxon>
        <taxon>Rangifer</taxon>
    </lineage>
</organism>
<keyword evidence="3" id="KW-1185">Reference proteome</keyword>
<gene>
    <name evidence="2" type="ORF">MRATA1EN1_LOCUS8662</name>
</gene>
<accession>A0ABN8YDR6</accession>
<evidence type="ECO:0000313" key="2">
    <source>
        <dbReference type="EMBL" id="CAI9159700.1"/>
    </source>
</evidence>
<dbReference type="EMBL" id="OX459955">
    <property type="protein sequence ID" value="CAI9159700.1"/>
    <property type="molecule type" value="Genomic_DNA"/>
</dbReference>
<sequence length="116" mass="12586">MPLPCARQLQPRARRRPPRGVRPVFRPGSCHSPARPGQRVPTAPHGSWAPRASRFRPAPWQAAQVAEIRRSGPAPAARFSSRRCPLGTDQQQDGGQPRGRGPGVIVTRTAKNPPPA</sequence>
<feature type="region of interest" description="Disordered" evidence="1">
    <location>
        <begin position="1"/>
        <end position="116"/>
    </location>
</feature>
<name>A0ABN8YDR6_RANTA</name>
<reference evidence="2" key="1">
    <citation type="submission" date="2023-04" db="EMBL/GenBank/DDBJ databases">
        <authorList>
            <consortium name="ELIXIR-Norway"/>
        </authorList>
    </citation>
    <scope>NUCLEOTIDE SEQUENCE [LARGE SCALE GENOMIC DNA]</scope>
</reference>
<dbReference type="Proteomes" id="UP001176941">
    <property type="component" value="Chromosome 19"/>
</dbReference>
<feature type="compositionally biased region" description="Low complexity" evidence="1">
    <location>
        <begin position="1"/>
        <end position="11"/>
    </location>
</feature>